<evidence type="ECO:0000313" key="11">
    <source>
        <dbReference type="Proteomes" id="UP001142055"/>
    </source>
</evidence>
<evidence type="ECO:0000256" key="1">
    <source>
        <dbReference type="ARBA" id="ARBA00004816"/>
    </source>
</evidence>
<proteinExistence type="inferred from homology"/>
<evidence type="ECO:0000256" key="3">
    <source>
        <dbReference type="ARBA" id="ARBA00012515"/>
    </source>
</evidence>
<evidence type="ECO:0000256" key="6">
    <source>
        <dbReference type="ARBA" id="ARBA00031814"/>
    </source>
</evidence>
<comment type="caution">
    <text evidence="10">The sequence shown here is derived from an EMBL/GenBank/DDBJ whole genome shotgun (WGS) entry which is preliminary data.</text>
</comment>
<feature type="active site" description="Proton donor/acceptor" evidence="9">
    <location>
        <position position="254"/>
    </location>
</feature>
<dbReference type="SUPFAM" id="SSF51569">
    <property type="entry name" value="Aldolase"/>
    <property type="match status" value="1"/>
</dbReference>
<dbReference type="EMBL" id="JAPWDV010000002">
    <property type="protein sequence ID" value="KAJ6221243.1"/>
    <property type="molecule type" value="Genomic_DNA"/>
</dbReference>
<dbReference type="Pfam" id="PF01791">
    <property type="entry name" value="DeoC"/>
    <property type="match status" value="1"/>
</dbReference>
<comment type="pathway">
    <text evidence="1">Carbohydrate degradation; 2-deoxy-D-ribose 1-phosphate degradation; D-glyceraldehyde 3-phosphate and acetaldehyde from 2-deoxy-alpha-D-ribose 1-phosphate: step 2/2.</text>
</comment>
<evidence type="ECO:0000256" key="4">
    <source>
        <dbReference type="ARBA" id="ARBA00023239"/>
    </source>
</evidence>
<dbReference type="InterPro" id="IPR013785">
    <property type="entry name" value="Aldolase_TIM"/>
</dbReference>
<evidence type="ECO:0000256" key="9">
    <source>
        <dbReference type="PIRSR" id="PIRSR001357-50"/>
    </source>
</evidence>
<dbReference type="OMA" id="RYSGPDY"/>
<dbReference type="GO" id="GO:0016052">
    <property type="term" value="P:carbohydrate catabolic process"/>
    <property type="evidence" value="ECO:0007669"/>
    <property type="project" value="TreeGrafter"/>
</dbReference>
<dbReference type="PIRSF" id="PIRSF001357">
    <property type="entry name" value="DeoC"/>
    <property type="match status" value="1"/>
</dbReference>
<dbReference type="Proteomes" id="UP001142055">
    <property type="component" value="Chromosome 2"/>
</dbReference>
<accession>A0A9Q0RMC2</accession>
<reference evidence="10" key="1">
    <citation type="submission" date="2022-12" db="EMBL/GenBank/DDBJ databases">
        <title>Genome assemblies of Blomia tropicalis.</title>
        <authorList>
            <person name="Cui Y."/>
        </authorList>
    </citation>
    <scope>NUCLEOTIDE SEQUENCE</scope>
    <source>
        <tissue evidence="10">Adult mites</tissue>
    </source>
</reference>
<dbReference type="CDD" id="cd00959">
    <property type="entry name" value="DeoC"/>
    <property type="match status" value="1"/>
</dbReference>
<keyword evidence="11" id="KW-1185">Reference proteome</keyword>
<evidence type="ECO:0000256" key="2">
    <source>
        <dbReference type="ARBA" id="ARBA00009473"/>
    </source>
</evidence>
<dbReference type="InterPro" id="IPR002915">
    <property type="entry name" value="DeoC/FbaB/LacD_aldolase"/>
</dbReference>
<evidence type="ECO:0000256" key="7">
    <source>
        <dbReference type="ARBA" id="ARBA00032755"/>
    </source>
</evidence>
<sequence>MTTFQFESDLLDVHLNPTAIKRYVERLPLLVKAQGLETSTRDLILAVQCIDLTTLAGDDTSSNVSRLCWRANNPLCKAIVDHLKKEEINDAITTAAVCVYPARVYDCSQYLGKLNSLISIASVVAGFPAGQGYDVCTSQEIKYAIESGACEIDIVINRTLALIGQWETLYEQIRTISQLCSQSETHLKVIISTGELATLTNVYKASMVAMMAGADFIKTSTGKESINAKLVYGMVMCRAIRDYHLATGRRVGLKPAGGLKNANDALCWIMLMRTQLGPDWLNNQRFRIGASSLLGKIEAELFQRLLKRTPQDYELSF</sequence>
<gene>
    <name evidence="10" type="ORF">RDWZM_007055</name>
</gene>
<dbReference type="OrthoDB" id="70823at2759"/>
<keyword evidence="5 9" id="KW-0704">Schiff base</keyword>
<name>A0A9Q0RMC2_BLOTA</name>
<organism evidence="10 11">
    <name type="scientific">Blomia tropicalis</name>
    <name type="common">Mite</name>
    <dbReference type="NCBI Taxonomy" id="40697"/>
    <lineage>
        <taxon>Eukaryota</taxon>
        <taxon>Metazoa</taxon>
        <taxon>Ecdysozoa</taxon>
        <taxon>Arthropoda</taxon>
        <taxon>Chelicerata</taxon>
        <taxon>Arachnida</taxon>
        <taxon>Acari</taxon>
        <taxon>Acariformes</taxon>
        <taxon>Sarcoptiformes</taxon>
        <taxon>Astigmata</taxon>
        <taxon>Glycyphagoidea</taxon>
        <taxon>Echimyopodidae</taxon>
        <taxon>Blomia</taxon>
    </lineage>
</organism>
<dbReference type="GO" id="GO:0004139">
    <property type="term" value="F:deoxyribose-phosphate aldolase activity"/>
    <property type="evidence" value="ECO:0007669"/>
    <property type="project" value="UniProtKB-EC"/>
</dbReference>
<dbReference type="PANTHER" id="PTHR10889">
    <property type="entry name" value="DEOXYRIBOSE-PHOSPHATE ALDOLASE"/>
    <property type="match status" value="1"/>
</dbReference>
<dbReference type="GO" id="GO:0009264">
    <property type="term" value="P:deoxyribonucleotide catabolic process"/>
    <property type="evidence" value="ECO:0007669"/>
    <property type="project" value="InterPro"/>
</dbReference>
<comment type="similarity">
    <text evidence="2">Belongs to the DeoC/FbaB aldolase family. DeoC type 2 subfamily.</text>
</comment>
<dbReference type="Gene3D" id="3.20.20.70">
    <property type="entry name" value="Aldolase class I"/>
    <property type="match status" value="1"/>
</dbReference>
<comment type="catalytic activity">
    <reaction evidence="8">
        <text>2-deoxy-D-ribose 5-phosphate = D-glyceraldehyde 3-phosphate + acetaldehyde</text>
        <dbReference type="Rhea" id="RHEA:12821"/>
        <dbReference type="ChEBI" id="CHEBI:15343"/>
        <dbReference type="ChEBI" id="CHEBI:59776"/>
        <dbReference type="ChEBI" id="CHEBI:62877"/>
        <dbReference type="EC" id="4.1.2.4"/>
    </reaction>
</comment>
<keyword evidence="4" id="KW-0456">Lyase</keyword>
<feature type="active site" description="Schiff-base intermediate with acetaldehyde" evidence="9">
    <location>
        <position position="218"/>
    </location>
</feature>
<dbReference type="GO" id="GO:0005737">
    <property type="term" value="C:cytoplasm"/>
    <property type="evidence" value="ECO:0007669"/>
    <property type="project" value="InterPro"/>
</dbReference>
<dbReference type="AlphaFoldDB" id="A0A9Q0RMC2"/>
<dbReference type="EC" id="4.1.2.4" evidence="3"/>
<evidence type="ECO:0000256" key="5">
    <source>
        <dbReference type="ARBA" id="ARBA00023270"/>
    </source>
</evidence>
<evidence type="ECO:0000256" key="8">
    <source>
        <dbReference type="ARBA" id="ARBA00048791"/>
    </source>
</evidence>
<dbReference type="PANTHER" id="PTHR10889:SF3">
    <property type="entry name" value="DEOXYRIBOSE-PHOSPHATE ALDOLASE"/>
    <property type="match status" value="1"/>
</dbReference>
<dbReference type="SMART" id="SM01133">
    <property type="entry name" value="DeoC"/>
    <property type="match status" value="1"/>
</dbReference>
<evidence type="ECO:0000313" key="10">
    <source>
        <dbReference type="EMBL" id="KAJ6221243.1"/>
    </source>
</evidence>
<dbReference type="NCBIfam" id="TIGR00126">
    <property type="entry name" value="deoC"/>
    <property type="match status" value="1"/>
</dbReference>
<protein>
    <recommendedName>
        <fullName evidence="3">deoxyribose-phosphate aldolase</fullName>
        <ecNumber evidence="3">4.1.2.4</ecNumber>
    </recommendedName>
    <alternativeName>
        <fullName evidence="7">2-deoxy-D-ribose 5-phosphate aldolase</fullName>
    </alternativeName>
    <alternativeName>
        <fullName evidence="6">Phosphodeoxyriboaldolase</fullName>
    </alternativeName>
</protein>
<dbReference type="InterPro" id="IPR011343">
    <property type="entry name" value="DeoC"/>
</dbReference>